<feature type="compositionally biased region" description="Polar residues" evidence="1">
    <location>
        <begin position="175"/>
        <end position="196"/>
    </location>
</feature>
<dbReference type="Proteomes" id="UP000509460">
    <property type="component" value="Plasmid pEM15-1A-3"/>
</dbReference>
<dbReference type="Pfam" id="PF20585">
    <property type="entry name" value="Pectate_lyase_5"/>
    <property type="match status" value="1"/>
</dbReference>
<evidence type="ECO:0000313" key="3">
    <source>
        <dbReference type="EMBL" id="BBM16375.1"/>
    </source>
</evidence>
<dbReference type="InterPro" id="IPR027994">
    <property type="entry name" value="WxL_dom"/>
</dbReference>
<dbReference type="EMBL" id="AP019813">
    <property type="protein sequence ID" value="BBM16375.1"/>
    <property type="molecule type" value="Genomic_DNA"/>
</dbReference>
<sequence length="1146" mass="125215">MRKLMKKGLLILGTMIIVLHAFLLPVGIVYAETTDKKVGGQVQEEEQLELPSIKNYLEVEEEGNPRFSFPRSRLQGTVEESLKVTFVSDQEVSEARITLPKEAQLVKDQLQAGVTVINQEEESDEWVIQAERAQQTFVLPVVFKSEGNYDVSVEDVTATLEISEKKETETEDQSEMNQDSTVESNEAYNQETNMTEQSEEKEAPVEEAPQDQQTKEKEPFVSVSTWEEFQKAISNDDVQKIILENDIVRNAGAAGTINRNIEIDGQGWSINFANNTAGFTLGAVSVETTITLKNITITKPGTTAIFTGTAANSQRWTLNFENVHTGSGNVSGLVNAPNAKSGYIGGENTYRSTMNGRDDAVFRVNKFFARNGSKVSIDLQAKLAQISGVLPVVQITDEDTTVSINTTSTSSGRNGGVIRFDSNESLIEVNNGASLKIEAPQTSALLYDTATNSRILVDNGSKMELYSSRLDGNDATVRFYGAASRGSRFDIDNNSTVIIEAEEGAAPAVRFRADGQFFVKGNSKLQMYNGGNGSPNNSANQGIEFANDGGVFDLSGVGTEVNIVSDFGPAIGGNSSMEINVREGTSFTAIGRSSTESGAIFNGSISNITIDNPLFFDFKNTRPNGGNIYSVSASSIFDLKNSNFAAWTNGSNFDLEAEKYWNMIDFELTGSNFNTIRQTSDPESFNTSTFGPAGMTAYSRISANNARAVVDELRVPTNADKSIFGHVSIPEGSDYRSAFEGEVELEIEIERLTGEKETHRAVTKVDSIYGEADREGIFEVKLPELLNEGDRISVLSAFRGVGEVGVPSLPDDIKIDSVVVFPIIPPKPAEFPVNTIGKTATHVQGYVENKEVEITATHNGQIFDTSDVTVDNEGNFILDLSDLTLKEDDEIQVFLRDAEGSAEAAGVINPPETNNARGNINPAADLTFHDVTFEPATTLIIEDVGPFSPVDPLDPELEVDPENKPELPEDQGQLSIDFISAFNFGSQAISTRTKRYYAQPQRLLNPDGTVNEAEERPNYIQISDRRPEEERHGWQLAVTQNNQFTDLQENELRGARLSLTNQQLESVHGSDEPMLYNQDGVTFIPGEKTKLLTALDGQGAGTWIYRFGDGESASESVALEVPPTANPRASTYETTLTWELSVVPDN</sequence>
<organism evidence="3 4">
    <name type="scientific">Enterococcus mundtii</name>
    <dbReference type="NCBI Taxonomy" id="53346"/>
    <lineage>
        <taxon>Bacteria</taxon>
        <taxon>Bacillati</taxon>
        <taxon>Bacillota</taxon>
        <taxon>Bacilli</taxon>
        <taxon>Lactobacillales</taxon>
        <taxon>Enterococcaceae</taxon>
        <taxon>Enterococcus</taxon>
    </lineage>
</organism>
<feature type="domain" description="WxL" evidence="2">
    <location>
        <begin position="929"/>
        <end position="1144"/>
    </location>
</feature>
<protein>
    <submittedName>
        <fullName evidence="3">WxL domain surface protein</fullName>
    </submittedName>
</protein>
<evidence type="ECO:0000259" key="2">
    <source>
        <dbReference type="Pfam" id="PF13731"/>
    </source>
</evidence>
<dbReference type="Pfam" id="PF13731">
    <property type="entry name" value="WxL"/>
    <property type="match status" value="1"/>
</dbReference>
<evidence type="ECO:0000313" key="4">
    <source>
        <dbReference type="Proteomes" id="UP000509460"/>
    </source>
</evidence>
<name>A0AAI8WFB3_ENTMU</name>
<feature type="region of interest" description="Disordered" evidence="1">
    <location>
        <begin position="162"/>
        <end position="219"/>
    </location>
</feature>
<dbReference type="InterPro" id="IPR046776">
    <property type="entry name" value="Pectate_lyase_5"/>
</dbReference>
<gene>
    <name evidence="3" type="ORF">EM151A_6031</name>
</gene>
<keyword evidence="3" id="KW-0614">Plasmid</keyword>
<reference evidence="3 4" key="1">
    <citation type="submission" date="2019-07" db="EMBL/GenBank/DDBJ databases">
        <title>antibiotic susceptibility of plant-derived lactic acid bacteria.</title>
        <authorList>
            <person name="Sugiyama M."/>
            <person name="Noda M."/>
        </authorList>
    </citation>
    <scope>NUCLEOTIDE SEQUENCE [LARGE SCALE GENOMIC DNA]</scope>
    <source>
        <strain evidence="3 4">15-1A</strain>
        <plasmid evidence="4">pem15-1a-3 dna</plasmid>
    </source>
</reference>
<evidence type="ECO:0000256" key="1">
    <source>
        <dbReference type="SAM" id="MobiDB-lite"/>
    </source>
</evidence>
<accession>A0AAI8WFB3</accession>
<dbReference type="RefSeq" id="WP_178946919.1">
    <property type="nucleotide sequence ID" value="NZ_AP019813.1"/>
</dbReference>
<proteinExistence type="predicted"/>
<geneLocation type="plasmid" evidence="4">
    <name>pem15-1a-3 dna</name>
</geneLocation>
<dbReference type="AlphaFoldDB" id="A0AAI8WFB3"/>